<name>A0A0G0K568_9BACT</name>
<keyword evidence="1" id="KW-0472">Membrane</keyword>
<comment type="caution">
    <text evidence="2">The sequence shown here is derived from an EMBL/GenBank/DDBJ whole genome shotgun (WGS) entry which is preliminary data.</text>
</comment>
<keyword evidence="1" id="KW-0812">Transmembrane</keyword>
<proteinExistence type="predicted"/>
<dbReference type="Proteomes" id="UP000034181">
    <property type="component" value="Unassembled WGS sequence"/>
</dbReference>
<dbReference type="AlphaFoldDB" id="A0A0G0K568"/>
<sequence>MLEPIIFYSVIAAVSILAVCLGFISLLFKRNMDKFYALVDEEVHMRGIHLKANEYLQAASTQANQIIASATTFSNQEKANLQESIRKSSSTQAEQYASVLNELVRLLREDTAGQINNFHAQLLKQVSETENLMKSEADKQIQEYKKIWFEKIDSSMIEIVQNASKEILGKQISLSDHEDYVIKVLERSKSTHVF</sequence>
<protein>
    <submittedName>
        <fullName evidence="2">Uncharacterized protein</fullName>
    </submittedName>
</protein>
<evidence type="ECO:0000313" key="3">
    <source>
        <dbReference type="Proteomes" id="UP000034181"/>
    </source>
</evidence>
<organism evidence="2 3">
    <name type="scientific">Candidatus Woesebacteria bacterium GW2011_GWB1_38_5b</name>
    <dbReference type="NCBI Taxonomy" id="1618569"/>
    <lineage>
        <taxon>Bacteria</taxon>
        <taxon>Candidatus Woeseibacteriota</taxon>
    </lineage>
</organism>
<evidence type="ECO:0000313" key="2">
    <source>
        <dbReference type="EMBL" id="KKQ74863.1"/>
    </source>
</evidence>
<dbReference type="EMBL" id="LBUZ01000023">
    <property type="protein sequence ID" value="KKQ74863.1"/>
    <property type="molecule type" value="Genomic_DNA"/>
</dbReference>
<reference evidence="2 3" key="1">
    <citation type="journal article" date="2015" name="Nature">
        <title>rRNA introns, odd ribosomes, and small enigmatic genomes across a large radiation of phyla.</title>
        <authorList>
            <person name="Brown C.T."/>
            <person name="Hug L.A."/>
            <person name="Thomas B.C."/>
            <person name="Sharon I."/>
            <person name="Castelle C.J."/>
            <person name="Singh A."/>
            <person name="Wilkins M.J."/>
            <person name="Williams K.H."/>
            <person name="Banfield J.F."/>
        </authorList>
    </citation>
    <scope>NUCLEOTIDE SEQUENCE [LARGE SCALE GENOMIC DNA]</scope>
</reference>
<feature type="transmembrane region" description="Helical" evidence="1">
    <location>
        <begin position="6"/>
        <end position="28"/>
    </location>
</feature>
<accession>A0A0G0K568</accession>
<keyword evidence="1" id="KW-1133">Transmembrane helix</keyword>
<gene>
    <name evidence="2" type="ORF">US96_C0023G0007</name>
</gene>
<evidence type="ECO:0000256" key="1">
    <source>
        <dbReference type="SAM" id="Phobius"/>
    </source>
</evidence>